<dbReference type="SUPFAM" id="SSF56349">
    <property type="entry name" value="DNA breaking-rejoining enzymes"/>
    <property type="match status" value="1"/>
</dbReference>
<proteinExistence type="predicted"/>
<keyword evidence="1" id="KW-0233">DNA recombination</keyword>
<dbReference type="Proteomes" id="UP000824236">
    <property type="component" value="Unassembled WGS sequence"/>
</dbReference>
<sequence length="443" mass="51046">MRASAFIRKTAIRGSNAKARVYFRVRDAGCDIKAASELDINPGYWDSKRQGYKPRVSLISETARNTFDRSVQEILSLISKEYYIGADSHWLKQLLFSYHHPNAYRMKGRECVNMSLAHWLERYRTERLTERKQQGIYKLIIGLVGRFEVYQRQICKRKNYVMNIGTMTAEDLRSLEKYISNEYQYVKLYPKLYDGIGKGLSKERRGGNYLSGLMGRISTAFNWSIKQGATTNRPFDSYEIPAKVYGTPYYLTLEERNAVYGMDLSDDPALASHRDVFMFQCLVGCRYSDLVRLTSDNIVKGAVEYIPHKTREKNPRTVRVPLNEKAQAILERLQSRQRTTKTLIPHNAIGKYNTAIRKLLTLAGITRNVPVLDPKTHEEIMKPINEIASSHMARRVFIGNLYKQVKDPNLVASMSGHVEGSHAFARYRTIDDEMKIELVNLIN</sequence>
<comment type="caution">
    <text evidence="3">The sequence shown here is derived from an EMBL/GenBank/DDBJ whole genome shotgun (WGS) entry which is preliminary data.</text>
</comment>
<gene>
    <name evidence="3" type="ORF">H9791_06575</name>
</gene>
<dbReference type="InterPro" id="IPR002104">
    <property type="entry name" value="Integrase_catalytic"/>
</dbReference>
<protein>
    <submittedName>
        <fullName evidence="3">Tyrosine-type recombinase/integrase</fullName>
    </submittedName>
</protein>
<evidence type="ECO:0000256" key="1">
    <source>
        <dbReference type="ARBA" id="ARBA00023172"/>
    </source>
</evidence>
<accession>A0A9E2KFI4</accession>
<dbReference type="GO" id="GO:0015074">
    <property type="term" value="P:DNA integration"/>
    <property type="evidence" value="ECO:0007669"/>
    <property type="project" value="InterPro"/>
</dbReference>
<reference evidence="3" key="2">
    <citation type="submission" date="2021-04" db="EMBL/GenBank/DDBJ databases">
        <authorList>
            <person name="Gilroy R."/>
        </authorList>
    </citation>
    <scope>NUCLEOTIDE SEQUENCE</scope>
    <source>
        <strain evidence="3">B3-3758</strain>
    </source>
</reference>
<evidence type="ECO:0000313" key="4">
    <source>
        <dbReference type="Proteomes" id="UP000824236"/>
    </source>
</evidence>
<name>A0A9E2KFI4_9BACE</name>
<dbReference type="AlphaFoldDB" id="A0A9E2KFI4"/>
<dbReference type="InterPro" id="IPR011010">
    <property type="entry name" value="DNA_brk_join_enz"/>
</dbReference>
<feature type="domain" description="Tyr recombinase" evidence="2">
    <location>
        <begin position="246"/>
        <end position="440"/>
    </location>
</feature>
<dbReference type="GO" id="GO:0003677">
    <property type="term" value="F:DNA binding"/>
    <property type="evidence" value="ECO:0007669"/>
    <property type="project" value="InterPro"/>
</dbReference>
<reference evidence="3" key="1">
    <citation type="journal article" date="2021" name="PeerJ">
        <title>Extensive microbial diversity within the chicken gut microbiome revealed by metagenomics and culture.</title>
        <authorList>
            <person name="Gilroy R."/>
            <person name="Ravi A."/>
            <person name="Getino M."/>
            <person name="Pursley I."/>
            <person name="Horton D.L."/>
            <person name="Alikhan N.F."/>
            <person name="Baker D."/>
            <person name="Gharbi K."/>
            <person name="Hall N."/>
            <person name="Watson M."/>
            <person name="Adriaenssens E.M."/>
            <person name="Foster-Nyarko E."/>
            <person name="Jarju S."/>
            <person name="Secka A."/>
            <person name="Antonio M."/>
            <person name="Oren A."/>
            <person name="Chaudhuri R.R."/>
            <person name="La Ragione R."/>
            <person name="Hildebrand F."/>
            <person name="Pallen M.J."/>
        </authorList>
    </citation>
    <scope>NUCLEOTIDE SEQUENCE</scope>
    <source>
        <strain evidence="3">B3-3758</strain>
    </source>
</reference>
<dbReference type="PROSITE" id="PS51898">
    <property type="entry name" value="TYR_RECOMBINASE"/>
    <property type="match status" value="1"/>
</dbReference>
<dbReference type="GO" id="GO:0006310">
    <property type="term" value="P:DNA recombination"/>
    <property type="evidence" value="ECO:0007669"/>
    <property type="project" value="UniProtKB-KW"/>
</dbReference>
<dbReference type="Pfam" id="PF00589">
    <property type="entry name" value="Phage_integrase"/>
    <property type="match status" value="1"/>
</dbReference>
<dbReference type="Gene3D" id="1.10.443.10">
    <property type="entry name" value="Intergrase catalytic core"/>
    <property type="match status" value="1"/>
</dbReference>
<dbReference type="InterPro" id="IPR013762">
    <property type="entry name" value="Integrase-like_cat_sf"/>
</dbReference>
<evidence type="ECO:0000313" key="3">
    <source>
        <dbReference type="EMBL" id="MBU3814162.1"/>
    </source>
</evidence>
<dbReference type="EMBL" id="JAHLFO010000090">
    <property type="protein sequence ID" value="MBU3814162.1"/>
    <property type="molecule type" value="Genomic_DNA"/>
</dbReference>
<organism evidence="3 4">
    <name type="scientific">Candidatus Bacteroides intestinipullorum</name>
    <dbReference type="NCBI Taxonomy" id="2838471"/>
    <lineage>
        <taxon>Bacteria</taxon>
        <taxon>Pseudomonadati</taxon>
        <taxon>Bacteroidota</taxon>
        <taxon>Bacteroidia</taxon>
        <taxon>Bacteroidales</taxon>
        <taxon>Bacteroidaceae</taxon>
        <taxon>Bacteroides</taxon>
    </lineage>
</organism>
<evidence type="ECO:0000259" key="2">
    <source>
        <dbReference type="PROSITE" id="PS51898"/>
    </source>
</evidence>